<dbReference type="SUPFAM" id="SSF51206">
    <property type="entry name" value="cAMP-binding domain-like"/>
    <property type="match status" value="3"/>
</dbReference>
<dbReference type="InterPro" id="IPR011009">
    <property type="entry name" value="Kinase-like_dom_sf"/>
</dbReference>
<evidence type="ECO:0000256" key="1">
    <source>
        <dbReference type="ARBA" id="ARBA00022527"/>
    </source>
</evidence>
<dbReference type="InterPro" id="IPR014710">
    <property type="entry name" value="RmlC-like_jellyroll"/>
</dbReference>
<dbReference type="PANTHER" id="PTHR24353:SF143">
    <property type="entry name" value="PROTEIN KINASE DOMAIN-CONTAINING PROTEIN"/>
    <property type="match status" value="1"/>
</dbReference>
<evidence type="ECO:0000313" key="12">
    <source>
        <dbReference type="EMBL" id="WZN63641.1"/>
    </source>
</evidence>
<evidence type="ECO:0000313" key="13">
    <source>
        <dbReference type="Proteomes" id="UP001472866"/>
    </source>
</evidence>
<dbReference type="PROSITE" id="PS50042">
    <property type="entry name" value="CNMP_BINDING_3"/>
    <property type="match status" value="2"/>
</dbReference>
<dbReference type="Proteomes" id="UP001472866">
    <property type="component" value="Chromosome 08"/>
</dbReference>
<protein>
    <submittedName>
        <fullName evidence="12">cGMP-dependent protein kinase</fullName>
    </submittedName>
</protein>
<feature type="compositionally biased region" description="Basic residues" evidence="9">
    <location>
        <begin position="471"/>
        <end position="492"/>
    </location>
</feature>
<evidence type="ECO:0000256" key="2">
    <source>
        <dbReference type="ARBA" id="ARBA00022535"/>
    </source>
</evidence>
<dbReference type="Gene3D" id="3.30.200.20">
    <property type="entry name" value="Phosphorylase Kinase, domain 1"/>
    <property type="match status" value="1"/>
</dbReference>
<dbReference type="GO" id="GO:0005524">
    <property type="term" value="F:ATP binding"/>
    <property type="evidence" value="ECO:0007669"/>
    <property type="project" value="UniProtKB-UniRule"/>
</dbReference>
<evidence type="ECO:0000256" key="8">
    <source>
        <dbReference type="PROSITE-ProRule" id="PRU10141"/>
    </source>
</evidence>
<feature type="region of interest" description="Disordered" evidence="9">
    <location>
        <begin position="82"/>
        <end position="103"/>
    </location>
</feature>
<dbReference type="EMBL" id="CP151508">
    <property type="protein sequence ID" value="WZN63641.1"/>
    <property type="molecule type" value="Genomic_DNA"/>
</dbReference>
<proteinExistence type="predicted"/>
<dbReference type="Pfam" id="PF00069">
    <property type="entry name" value="Pkinase"/>
    <property type="match status" value="1"/>
</dbReference>
<dbReference type="InterPro" id="IPR017441">
    <property type="entry name" value="Protein_kinase_ATP_BS"/>
</dbReference>
<evidence type="ECO:0000256" key="6">
    <source>
        <dbReference type="ARBA" id="ARBA00022840"/>
    </source>
</evidence>
<keyword evidence="6 8" id="KW-0067">ATP-binding</keyword>
<sequence>MGCFASKGAGPGAYEVGKLADAFEDRKSVDGAENSVTEGDQGGPLDGSPCFTPLFDGDFRFSRTVQGKKLVSKVTQSKSAPLEHVLAAGRDEDNGRPSTSDDDMEGKEYLVEVLKSKYFFAHLREGMFQELVGMAEQHSCEAEDTLYRSGDETDSVFLMESGSFFCLMANDQGSFSAKQGDLLVSMEEVRSRRRNGTMTSVSGGVYWTLDIKTFKKACRVFMDSLDYRFLTQVDYFLYLGEDHLLESSFHMHVINVPRGKGLSHYVDTGKHLYVLRKGSISDTTTDRVISSHQVFAESDIFSQETSVSNYKCLEKALVLQLPEAKYDHYLGLGLMGIFEDKIKIQIVQEVARIKKVHGNRVEDIFQLFEEKVFTSGTALAMPNESLDSTVILKKGTLVQVEEKHGKMTSIGKLEPYAVFGLQAMIRNKKPPTGICVKSETATCIVLSKEKLTQLTQDDGLRRNSSFIKDAPRKKRNSTKSIKNKTKAKVKTKKKKNGNYSLGDFRPMRLLGQGQFGVVLQMQHIKSNKIFALKVQYRREIEELGQVERVRQERLALGRLDHPNICKFVASFKDEKAVYLLMEAARGGELFYHLEASAAKRFDEHTACFIAASVLGALQHIHQCGLIYRDLKPENILLDSKGYPKLVDFGCAKIAEDSNLTMCGTPEYVPPELIQGLGYDYRSDYWQYGILLFEMLCGFTPFEPGFCADHATKARLIYERILMGRVDFPRHVSQEARDLIKKLLVLDPDQRLDGRLDETARAIETHPWFGYHKMTVAGVAKKKISPCLMPASENSFQPNMGGINFTRIPQPNTTSTNVLDDVY</sequence>
<keyword evidence="3" id="KW-0808">Transferase</keyword>
<keyword evidence="2" id="KW-0140">cGMP</keyword>
<dbReference type="PROSITE" id="PS00107">
    <property type="entry name" value="PROTEIN_KINASE_ATP"/>
    <property type="match status" value="1"/>
</dbReference>
<dbReference type="SUPFAM" id="SSF56112">
    <property type="entry name" value="Protein kinase-like (PK-like)"/>
    <property type="match status" value="1"/>
</dbReference>
<dbReference type="InterPro" id="IPR000719">
    <property type="entry name" value="Prot_kinase_dom"/>
</dbReference>
<dbReference type="Gene3D" id="2.60.120.10">
    <property type="entry name" value="Jelly Rolls"/>
    <property type="match status" value="3"/>
</dbReference>
<dbReference type="GO" id="GO:0004691">
    <property type="term" value="F:cAMP-dependent protein kinase activity"/>
    <property type="evidence" value="ECO:0007669"/>
    <property type="project" value="TreeGrafter"/>
</dbReference>
<evidence type="ECO:0000256" key="4">
    <source>
        <dbReference type="ARBA" id="ARBA00022741"/>
    </source>
</evidence>
<evidence type="ECO:0000259" key="11">
    <source>
        <dbReference type="PROSITE" id="PS50042"/>
    </source>
</evidence>
<dbReference type="FunFam" id="1.10.510.10:FF:000571">
    <property type="entry name" value="Maternal embryonic leucine zipper kinase"/>
    <property type="match status" value="1"/>
</dbReference>
<name>A0AAX4PC44_9CHLO</name>
<feature type="domain" description="Cyclic nucleotide-binding" evidence="11">
    <location>
        <begin position="352"/>
        <end position="454"/>
    </location>
</feature>
<evidence type="ECO:0000256" key="7">
    <source>
        <dbReference type="ARBA" id="ARBA00022992"/>
    </source>
</evidence>
<organism evidence="12 13">
    <name type="scientific">Chloropicon roscoffensis</name>
    <dbReference type="NCBI Taxonomy" id="1461544"/>
    <lineage>
        <taxon>Eukaryota</taxon>
        <taxon>Viridiplantae</taxon>
        <taxon>Chlorophyta</taxon>
        <taxon>Chloropicophyceae</taxon>
        <taxon>Chloropicales</taxon>
        <taxon>Chloropicaceae</taxon>
        <taxon>Chloropicon</taxon>
    </lineage>
</organism>
<reference evidence="12 13" key="1">
    <citation type="submission" date="2024-03" db="EMBL/GenBank/DDBJ databases">
        <title>Complete genome sequence of the green alga Chloropicon roscoffensis RCC1871.</title>
        <authorList>
            <person name="Lemieux C."/>
            <person name="Pombert J.-F."/>
            <person name="Otis C."/>
            <person name="Turmel M."/>
        </authorList>
    </citation>
    <scope>NUCLEOTIDE SEQUENCE [LARGE SCALE GENOMIC DNA]</scope>
    <source>
        <strain evidence="12 13">RCC1871</strain>
    </source>
</reference>
<dbReference type="PANTHER" id="PTHR24353">
    <property type="entry name" value="CYCLIC NUCLEOTIDE-DEPENDENT PROTEIN KINASE"/>
    <property type="match status" value="1"/>
</dbReference>
<dbReference type="PROSITE" id="PS50011">
    <property type="entry name" value="PROTEIN_KINASE_DOM"/>
    <property type="match status" value="1"/>
</dbReference>
<dbReference type="GO" id="GO:0005952">
    <property type="term" value="C:cAMP-dependent protein kinase complex"/>
    <property type="evidence" value="ECO:0007669"/>
    <property type="project" value="TreeGrafter"/>
</dbReference>
<keyword evidence="13" id="KW-1185">Reference proteome</keyword>
<feature type="binding site" evidence="8">
    <location>
        <position position="533"/>
    </location>
    <ligand>
        <name>ATP</name>
        <dbReference type="ChEBI" id="CHEBI:30616"/>
    </ligand>
</feature>
<keyword evidence="7" id="KW-0142">cGMP-binding</keyword>
<dbReference type="InterPro" id="IPR000595">
    <property type="entry name" value="cNMP-bd_dom"/>
</dbReference>
<dbReference type="CDD" id="cd00038">
    <property type="entry name" value="CAP_ED"/>
    <property type="match status" value="1"/>
</dbReference>
<feature type="domain" description="Protein kinase" evidence="10">
    <location>
        <begin position="504"/>
        <end position="768"/>
    </location>
</feature>
<dbReference type="PROSITE" id="PS00108">
    <property type="entry name" value="PROTEIN_KINASE_ST"/>
    <property type="match status" value="1"/>
</dbReference>
<evidence type="ECO:0000256" key="5">
    <source>
        <dbReference type="ARBA" id="ARBA00022777"/>
    </source>
</evidence>
<feature type="region of interest" description="Disordered" evidence="9">
    <location>
        <begin position="462"/>
        <end position="492"/>
    </location>
</feature>
<gene>
    <name evidence="12" type="ORF">HKI87_08g51900</name>
</gene>
<dbReference type="FunFam" id="3.30.200.20:FF:000042">
    <property type="entry name" value="Aurora kinase A"/>
    <property type="match status" value="1"/>
</dbReference>
<dbReference type="InterPro" id="IPR008271">
    <property type="entry name" value="Ser/Thr_kinase_AS"/>
</dbReference>
<accession>A0AAX4PC44</accession>
<dbReference type="SMART" id="SM00220">
    <property type="entry name" value="S_TKc"/>
    <property type="match status" value="1"/>
</dbReference>
<evidence type="ECO:0000256" key="9">
    <source>
        <dbReference type="SAM" id="MobiDB-lite"/>
    </source>
</evidence>
<dbReference type="InterPro" id="IPR018490">
    <property type="entry name" value="cNMP-bd_dom_sf"/>
</dbReference>
<feature type="domain" description="Cyclic nucleotide-binding" evidence="11">
    <location>
        <begin position="119"/>
        <end position="216"/>
    </location>
</feature>
<dbReference type="Gene3D" id="1.10.510.10">
    <property type="entry name" value="Transferase(Phosphotransferase) domain 1"/>
    <property type="match status" value="1"/>
</dbReference>
<evidence type="ECO:0000259" key="10">
    <source>
        <dbReference type="PROSITE" id="PS50011"/>
    </source>
</evidence>
<keyword evidence="1" id="KW-0723">Serine/threonine-protein kinase</keyword>
<dbReference type="AlphaFoldDB" id="A0AAX4PC44"/>
<keyword evidence="5 12" id="KW-0418">Kinase</keyword>
<evidence type="ECO:0000256" key="3">
    <source>
        <dbReference type="ARBA" id="ARBA00022679"/>
    </source>
</evidence>
<dbReference type="GO" id="GO:0030553">
    <property type="term" value="F:cGMP binding"/>
    <property type="evidence" value="ECO:0007669"/>
    <property type="project" value="UniProtKB-KW"/>
</dbReference>
<keyword evidence="4 8" id="KW-0547">Nucleotide-binding</keyword>